<proteinExistence type="predicted"/>
<dbReference type="RefSeq" id="WP_084879609.1">
    <property type="nucleotide sequence ID" value="NZ_JAGGMY010000005.1"/>
</dbReference>
<evidence type="ECO:0000313" key="2">
    <source>
        <dbReference type="EMBL" id="ORM89893.1"/>
    </source>
</evidence>
<keyword evidence="3" id="KW-1185">Reference proteome</keyword>
<dbReference type="Proteomes" id="UP000193749">
    <property type="component" value="Unassembled WGS sequence"/>
</dbReference>
<keyword evidence="1" id="KW-1133">Transmembrane helix</keyword>
<accession>A0A1X1EM34</accession>
<reference evidence="2 3" key="1">
    <citation type="journal article" date="2017" name="Antonie Van Leeuwenhoek">
        <title>Phylogenomic resolution of the bacterial genus Pantoea and its relationship with Erwinia and Tatumella.</title>
        <authorList>
            <person name="Palmer M."/>
            <person name="Steenkamp E.T."/>
            <person name="Coetzee M.P."/>
            <person name="Chan W.Y."/>
            <person name="van Zyl E."/>
            <person name="De Maayer P."/>
            <person name="Coutinho T.A."/>
            <person name="Blom J."/>
            <person name="Smits T.H."/>
            <person name="Duffy B."/>
            <person name="Venter S.N."/>
        </authorList>
    </citation>
    <scope>NUCLEOTIDE SEQUENCE [LARGE SCALE GENOMIC DNA]</scope>
    <source>
        <strain evidence="2 3">LMG 2657</strain>
    </source>
</reference>
<dbReference type="AlphaFoldDB" id="A0A1X1EM34"/>
<evidence type="ECO:0000256" key="1">
    <source>
        <dbReference type="SAM" id="Phobius"/>
    </source>
</evidence>
<dbReference type="OrthoDB" id="9902173at2"/>
<name>A0A1X1EM34_PANCY</name>
<sequence length="108" mass="12355">MRDHIQMAKLGIILSFAFFGLVLMLYIDAVGGSKYLIKMDSILYVKGEGHKTYVYINYMKEPIVSSTSFDELVAQIAVKQNVVYSMPHREKTAGKYEEPIQLVHSHRN</sequence>
<protein>
    <submittedName>
        <fullName evidence="2">Uncharacterized protein</fullName>
    </submittedName>
</protein>
<gene>
    <name evidence="2" type="ORF">HA50_25205</name>
</gene>
<comment type="caution">
    <text evidence="2">The sequence shown here is derived from an EMBL/GenBank/DDBJ whole genome shotgun (WGS) entry which is preliminary data.</text>
</comment>
<dbReference type="EMBL" id="MLJI01000002">
    <property type="protein sequence ID" value="ORM89893.1"/>
    <property type="molecule type" value="Genomic_DNA"/>
</dbReference>
<evidence type="ECO:0000313" key="3">
    <source>
        <dbReference type="Proteomes" id="UP000193749"/>
    </source>
</evidence>
<feature type="transmembrane region" description="Helical" evidence="1">
    <location>
        <begin position="7"/>
        <end position="27"/>
    </location>
</feature>
<keyword evidence="1" id="KW-0812">Transmembrane</keyword>
<keyword evidence="1" id="KW-0472">Membrane</keyword>
<organism evidence="2 3">
    <name type="scientific">Pantoea cypripedii</name>
    <name type="common">Pectobacterium cypripedii</name>
    <name type="synonym">Erwinia cypripedii</name>
    <dbReference type="NCBI Taxonomy" id="55209"/>
    <lineage>
        <taxon>Bacteria</taxon>
        <taxon>Pseudomonadati</taxon>
        <taxon>Pseudomonadota</taxon>
        <taxon>Gammaproteobacteria</taxon>
        <taxon>Enterobacterales</taxon>
        <taxon>Erwiniaceae</taxon>
        <taxon>Pantoea</taxon>
    </lineage>
</organism>